<proteinExistence type="predicted"/>
<sequence>MWADIKGYMFALMKMEKWFLISALFLLMDFITLVIDGTFHKAFKDFKATPKTSNFTQEDANKLKAPVLAFVVLETITEIMSIAVTIYLFITADRYVQDKKNWPFIISFLGVLFDFAQTVIALTTAFKMDKMELGIVQFVKPVFGLIKAIFQLSILLLIYFEEAPFTRLIEVENEEINYGSSSRKRPSCLQWMTLIGNGINLLCSFILLTRVSNFM</sequence>
<protein>
    <submittedName>
        <fullName evidence="2">Uncharacterized protein</fullName>
    </submittedName>
</protein>
<name>A0A8W8JB18_MAGGI</name>
<feature type="transmembrane region" description="Helical" evidence="1">
    <location>
        <begin position="138"/>
        <end position="160"/>
    </location>
</feature>
<dbReference type="EnsemblMetazoa" id="G18232.4">
    <property type="protein sequence ID" value="G18232.4:cds"/>
    <property type="gene ID" value="G18232"/>
</dbReference>
<feature type="transmembrane region" description="Helical" evidence="1">
    <location>
        <begin position="189"/>
        <end position="208"/>
    </location>
</feature>
<keyword evidence="1" id="KW-0812">Transmembrane</keyword>
<evidence type="ECO:0000256" key="1">
    <source>
        <dbReference type="SAM" id="Phobius"/>
    </source>
</evidence>
<keyword evidence="1" id="KW-1133">Transmembrane helix</keyword>
<keyword evidence="1" id="KW-0472">Membrane</keyword>
<feature type="transmembrane region" description="Helical" evidence="1">
    <location>
        <begin position="18"/>
        <end position="39"/>
    </location>
</feature>
<dbReference type="AlphaFoldDB" id="A0A8W8JB18"/>
<evidence type="ECO:0000313" key="3">
    <source>
        <dbReference type="Proteomes" id="UP000005408"/>
    </source>
</evidence>
<feature type="transmembrane region" description="Helical" evidence="1">
    <location>
        <begin position="102"/>
        <end position="126"/>
    </location>
</feature>
<dbReference type="Proteomes" id="UP000005408">
    <property type="component" value="Unassembled WGS sequence"/>
</dbReference>
<feature type="transmembrane region" description="Helical" evidence="1">
    <location>
        <begin position="67"/>
        <end position="90"/>
    </location>
</feature>
<keyword evidence="3" id="KW-1185">Reference proteome</keyword>
<organism evidence="2 3">
    <name type="scientific">Magallana gigas</name>
    <name type="common">Pacific oyster</name>
    <name type="synonym">Crassostrea gigas</name>
    <dbReference type="NCBI Taxonomy" id="29159"/>
    <lineage>
        <taxon>Eukaryota</taxon>
        <taxon>Metazoa</taxon>
        <taxon>Spiralia</taxon>
        <taxon>Lophotrochozoa</taxon>
        <taxon>Mollusca</taxon>
        <taxon>Bivalvia</taxon>
        <taxon>Autobranchia</taxon>
        <taxon>Pteriomorphia</taxon>
        <taxon>Ostreida</taxon>
        <taxon>Ostreoidea</taxon>
        <taxon>Ostreidae</taxon>
        <taxon>Magallana</taxon>
    </lineage>
</organism>
<reference evidence="2" key="1">
    <citation type="submission" date="2022-08" db="UniProtKB">
        <authorList>
            <consortium name="EnsemblMetazoa"/>
        </authorList>
    </citation>
    <scope>IDENTIFICATION</scope>
    <source>
        <strain evidence="2">05x7-T-G4-1.051#20</strain>
    </source>
</reference>
<accession>A0A8W8JB18</accession>
<evidence type="ECO:0000313" key="2">
    <source>
        <dbReference type="EnsemblMetazoa" id="G18232.4:cds"/>
    </source>
</evidence>